<accession>A0ABN3HVY1</accession>
<proteinExistence type="predicted"/>
<dbReference type="RefSeq" id="WP_344629683.1">
    <property type="nucleotide sequence ID" value="NZ_BAAATJ010000003.1"/>
</dbReference>
<name>A0ABN3HVY1_9ACTN</name>
<evidence type="ECO:0000313" key="1">
    <source>
        <dbReference type="EMBL" id="GAA2389136.1"/>
    </source>
</evidence>
<comment type="caution">
    <text evidence="1">The sequence shown here is derived from an EMBL/GenBank/DDBJ whole genome shotgun (WGS) entry which is preliminary data.</text>
</comment>
<organism evidence="1 2">
    <name type="scientific">Streptomyces glaucosporus</name>
    <dbReference type="NCBI Taxonomy" id="284044"/>
    <lineage>
        <taxon>Bacteria</taxon>
        <taxon>Bacillati</taxon>
        <taxon>Actinomycetota</taxon>
        <taxon>Actinomycetes</taxon>
        <taxon>Kitasatosporales</taxon>
        <taxon>Streptomycetaceae</taxon>
        <taxon>Streptomyces</taxon>
    </lineage>
</organism>
<dbReference type="Proteomes" id="UP001500058">
    <property type="component" value="Unassembled WGS sequence"/>
</dbReference>
<protein>
    <submittedName>
        <fullName evidence="1">Uncharacterized protein</fullName>
    </submittedName>
</protein>
<reference evidence="1 2" key="1">
    <citation type="journal article" date="2019" name="Int. J. Syst. Evol. Microbiol.">
        <title>The Global Catalogue of Microorganisms (GCM) 10K type strain sequencing project: providing services to taxonomists for standard genome sequencing and annotation.</title>
        <authorList>
            <consortium name="The Broad Institute Genomics Platform"/>
            <consortium name="The Broad Institute Genome Sequencing Center for Infectious Disease"/>
            <person name="Wu L."/>
            <person name="Ma J."/>
        </authorList>
    </citation>
    <scope>NUCLEOTIDE SEQUENCE [LARGE SCALE GENOMIC DNA]</scope>
    <source>
        <strain evidence="1 2">JCM 6921</strain>
    </source>
</reference>
<sequence length="87" mass="9506">MKFDLSVTVINGQKALIVQPAIPDDAPQEVKNALATRREANATGVCPACGAVWTRPSRAERREAARRGDPVHLRMEHEDDCSALRVA</sequence>
<keyword evidence="2" id="KW-1185">Reference proteome</keyword>
<evidence type="ECO:0000313" key="2">
    <source>
        <dbReference type="Proteomes" id="UP001500058"/>
    </source>
</evidence>
<dbReference type="EMBL" id="BAAATJ010000003">
    <property type="protein sequence ID" value="GAA2389136.1"/>
    <property type="molecule type" value="Genomic_DNA"/>
</dbReference>
<gene>
    <name evidence="1" type="ORF">GCM10010420_10830</name>
</gene>